<evidence type="ECO:0000313" key="3">
    <source>
        <dbReference type="Proteomes" id="UP000192596"/>
    </source>
</evidence>
<gene>
    <name evidence="2" type="ORF">B0A48_18896</name>
</gene>
<evidence type="ECO:0000313" key="2">
    <source>
        <dbReference type="EMBL" id="OQN95194.1"/>
    </source>
</evidence>
<sequence length="107" mass="12390">MWNILSEKLTKKIEREEQIARLFTLARDPTRRATAAQYLQALNVDPVGLADRMPERRLLHAQWISQGRALEVSAEQGEELARKRASTSDDEEDDDEEREHSEDRGDE</sequence>
<protein>
    <submittedName>
        <fullName evidence="2">Uncharacterized protein</fullName>
    </submittedName>
</protein>
<keyword evidence="3" id="KW-1185">Reference proteome</keyword>
<dbReference type="InParanoid" id="A0A1V8S7H5"/>
<proteinExistence type="predicted"/>
<dbReference type="AlphaFoldDB" id="A0A1V8S7H5"/>
<reference evidence="3" key="1">
    <citation type="submission" date="2017-03" db="EMBL/GenBank/DDBJ databases">
        <title>Genomes of endolithic fungi from Antarctica.</title>
        <authorList>
            <person name="Coleine C."/>
            <person name="Masonjones S."/>
            <person name="Stajich J.E."/>
        </authorList>
    </citation>
    <scope>NUCLEOTIDE SEQUENCE [LARGE SCALE GENOMIC DNA]</scope>
    <source>
        <strain evidence="3">CCFEE 5527</strain>
    </source>
</reference>
<feature type="compositionally biased region" description="Basic and acidic residues" evidence="1">
    <location>
        <begin position="98"/>
        <end position="107"/>
    </location>
</feature>
<feature type="compositionally biased region" description="Acidic residues" evidence="1">
    <location>
        <begin position="88"/>
        <end position="97"/>
    </location>
</feature>
<comment type="caution">
    <text evidence="2">The sequence shown here is derived from an EMBL/GenBank/DDBJ whole genome shotgun (WGS) entry which is preliminary data.</text>
</comment>
<feature type="region of interest" description="Disordered" evidence="1">
    <location>
        <begin position="70"/>
        <end position="107"/>
    </location>
</feature>
<dbReference type="EMBL" id="NAJO01000133">
    <property type="protein sequence ID" value="OQN95194.1"/>
    <property type="molecule type" value="Genomic_DNA"/>
</dbReference>
<name>A0A1V8S7H5_9PEZI</name>
<accession>A0A1V8S7H5</accession>
<evidence type="ECO:0000256" key="1">
    <source>
        <dbReference type="SAM" id="MobiDB-lite"/>
    </source>
</evidence>
<organism evidence="2 3">
    <name type="scientific">Cryoendolithus antarcticus</name>
    <dbReference type="NCBI Taxonomy" id="1507870"/>
    <lineage>
        <taxon>Eukaryota</taxon>
        <taxon>Fungi</taxon>
        <taxon>Dikarya</taxon>
        <taxon>Ascomycota</taxon>
        <taxon>Pezizomycotina</taxon>
        <taxon>Dothideomycetes</taxon>
        <taxon>Dothideomycetidae</taxon>
        <taxon>Cladosporiales</taxon>
        <taxon>Cladosporiaceae</taxon>
        <taxon>Cryoendolithus</taxon>
    </lineage>
</organism>
<dbReference type="Proteomes" id="UP000192596">
    <property type="component" value="Unassembled WGS sequence"/>
</dbReference>